<organism evidence="2 3">
    <name type="scientific">Carnegiea gigantea</name>
    <dbReference type="NCBI Taxonomy" id="171969"/>
    <lineage>
        <taxon>Eukaryota</taxon>
        <taxon>Viridiplantae</taxon>
        <taxon>Streptophyta</taxon>
        <taxon>Embryophyta</taxon>
        <taxon>Tracheophyta</taxon>
        <taxon>Spermatophyta</taxon>
        <taxon>Magnoliopsida</taxon>
        <taxon>eudicotyledons</taxon>
        <taxon>Gunneridae</taxon>
        <taxon>Pentapetalae</taxon>
        <taxon>Caryophyllales</taxon>
        <taxon>Cactineae</taxon>
        <taxon>Cactaceae</taxon>
        <taxon>Cactoideae</taxon>
        <taxon>Echinocereeae</taxon>
        <taxon>Carnegiea</taxon>
    </lineage>
</organism>
<evidence type="ECO:0000313" key="2">
    <source>
        <dbReference type="EMBL" id="KAJ8435847.1"/>
    </source>
</evidence>
<sequence length="224" mass="24350">MYRPFGMVCSLHDVIRVRNIPYFLRKHSDTAGAATAGVVQLDTAAATAASAVQWDTAAAAAASAVQSDIAAATACAVQSLLLLIAVAAAAHAVQISNSSGAGDPKNSIKKYERQWQMTTKKNKRKLMELGIQRTLTSMRRSNETIQRKNEENSDEDNEYQPMEYERLHAEFEDGPSDTLRNSVHKTSFEGHVTKTSLGGKDSGQSLNLESVTSSPFSHYLDCVV</sequence>
<dbReference type="AlphaFoldDB" id="A0A9Q1K393"/>
<dbReference type="EMBL" id="JAKOGI010000382">
    <property type="protein sequence ID" value="KAJ8435847.1"/>
    <property type="molecule type" value="Genomic_DNA"/>
</dbReference>
<evidence type="ECO:0000256" key="1">
    <source>
        <dbReference type="SAM" id="MobiDB-lite"/>
    </source>
</evidence>
<feature type="region of interest" description="Disordered" evidence="1">
    <location>
        <begin position="190"/>
        <end position="209"/>
    </location>
</feature>
<gene>
    <name evidence="2" type="ORF">Cgig2_003870</name>
</gene>
<evidence type="ECO:0000313" key="3">
    <source>
        <dbReference type="Proteomes" id="UP001153076"/>
    </source>
</evidence>
<feature type="region of interest" description="Disordered" evidence="1">
    <location>
        <begin position="140"/>
        <end position="160"/>
    </location>
</feature>
<feature type="compositionally biased region" description="Basic and acidic residues" evidence="1">
    <location>
        <begin position="140"/>
        <end position="151"/>
    </location>
</feature>
<comment type="caution">
    <text evidence="2">The sequence shown here is derived from an EMBL/GenBank/DDBJ whole genome shotgun (WGS) entry which is preliminary data.</text>
</comment>
<keyword evidence="3" id="KW-1185">Reference proteome</keyword>
<name>A0A9Q1K393_9CARY</name>
<protein>
    <submittedName>
        <fullName evidence="2">Uncharacterized protein</fullName>
    </submittedName>
</protein>
<reference evidence="2" key="1">
    <citation type="submission" date="2022-04" db="EMBL/GenBank/DDBJ databases">
        <title>Carnegiea gigantea Genome sequencing and assembly v2.</title>
        <authorList>
            <person name="Copetti D."/>
            <person name="Sanderson M.J."/>
            <person name="Burquez A."/>
            <person name="Wojciechowski M.F."/>
        </authorList>
    </citation>
    <scope>NUCLEOTIDE SEQUENCE</scope>
    <source>
        <strain evidence="2">SGP5-SGP5p</strain>
        <tissue evidence="2">Aerial part</tissue>
    </source>
</reference>
<proteinExistence type="predicted"/>
<dbReference type="Proteomes" id="UP001153076">
    <property type="component" value="Unassembled WGS sequence"/>
</dbReference>
<accession>A0A9Q1K393</accession>